<protein>
    <submittedName>
        <fullName evidence="1">Uncharacterized protein</fullName>
    </submittedName>
</protein>
<reference evidence="1" key="1">
    <citation type="submission" date="2021-01" db="EMBL/GenBank/DDBJ databases">
        <authorList>
            <consortium name="Genoscope - CEA"/>
            <person name="William W."/>
        </authorList>
    </citation>
    <scope>NUCLEOTIDE SEQUENCE</scope>
</reference>
<accession>A0A8S1JTQ7</accession>
<comment type="caution">
    <text evidence="1">The sequence shown here is derived from an EMBL/GenBank/DDBJ whole genome shotgun (WGS) entry which is preliminary data.</text>
</comment>
<name>A0A8S1JTQ7_9CILI</name>
<dbReference type="Pfam" id="PF01508">
    <property type="entry name" value="Paramecium_SA"/>
    <property type="match status" value="1"/>
</dbReference>
<organism evidence="1 2">
    <name type="scientific">Paramecium sonneborni</name>
    <dbReference type="NCBI Taxonomy" id="65129"/>
    <lineage>
        <taxon>Eukaryota</taxon>
        <taxon>Sar</taxon>
        <taxon>Alveolata</taxon>
        <taxon>Ciliophora</taxon>
        <taxon>Intramacronucleata</taxon>
        <taxon>Oligohymenophorea</taxon>
        <taxon>Peniculida</taxon>
        <taxon>Parameciidae</taxon>
        <taxon>Paramecium</taxon>
    </lineage>
</organism>
<dbReference type="AlphaFoldDB" id="A0A8S1JTQ7"/>
<dbReference type="EMBL" id="CAJJDN010000001">
    <property type="protein sequence ID" value="CAD8045375.1"/>
    <property type="molecule type" value="Genomic_DNA"/>
</dbReference>
<evidence type="ECO:0000313" key="1">
    <source>
        <dbReference type="EMBL" id="CAD8045375.1"/>
    </source>
</evidence>
<dbReference type="InterPro" id="IPR002895">
    <property type="entry name" value="Paramecium_SA"/>
</dbReference>
<sequence length="199" mass="22502">MEEQLGQLRLEQMMQELNNHANCKSWNTYCSVNSGNNGCETMKPMCSKQASANCLEGKFIVINSACIKKTCDTAAVSTIFDTDEKCSTYQQQYVVARKVGCQARAACTFYRSQLQCEYKCFWDQTNKTCVDLNCGNIEATSSFDSHNKCVTVDTTLACTVRATNGTAIAGCMFKWYCLYSKSQLLNIQNQKSMQFRWIR</sequence>
<keyword evidence="2" id="KW-1185">Reference proteome</keyword>
<gene>
    <name evidence="1" type="ORF">PSON_ATCC_30995.1.T0010015</name>
</gene>
<evidence type="ECO:0000313" key="2">
    <source>
        <dbReference type="Proteomes" id="UP000692954"/>
    </source>
</evidence>
<proteinExistence type="predicted"/>
<dbReference type="SMART" id="SM00639">
    <property type="entry name" value="PSA"/>
    <property type="match status" value="2"/>
</dbReference>
<dbReference type="Proteomes" id="UP000692954">
    <property type="component" value="Unassembled WGS sequence"/>
</dbReference>